<dbReference type="InterPro" id="IPR036852">
    <property type="entry name" value="Peptidase_S8/S53_dom_sf"/>
</dbReference>
<name>A0A1D2MKH0_ORCCI</name>
<dbReference type="GO" id="GO:0006508">
    <property type="term" value="P:proteolysis"/>
    <property type="evidence" value="ECO:0007669"/>
    <property type="project" value="InterPro"/>
</dbReference>
<evidence type="ECO:0000313" key="1">
    <source>
        <dbReference type="EMBL" id="ODM93519.1"/>
    </source>
</evidence>
<proteinExistence type="predicted"/>
<accession>A0A1D2MKH0</accession>
<protein>
    <submittedName>
        <fullName evidence="1">Bacillopeptidase F</fullName>
    </submittedName>
</protein>
<dbReference type="GO" id="GO:0004252">
    <property type="term" value="F:serine-type endopeptidase activity"/>
    <property type="evidence" value="ECO:0007669"/>
    <property type="project" value="InterPro"/>
</dbReference>
<keyword evidence="2" id="KW-1185">Reference proteome</keyword>
<dbReference type="OrthoDB" id="206201at2759"/>
<dbReference type="Proteomes" id="UP000094527">
    <property type="component" value="Unassembled WGS sequence"/>
</dbReference>
<evidence type="ECO:0000313" key="2">
    <source>
        <dbReference type="Proteomes" id="UP000094527"/>
    </source>
</evidence>
<gene>
    <name evidence="1" type="ORF">Ocin01_13167</name>
</gene>
<sequence>MARTGYFEREGVIIATVDTGVRGTHEALKDNFVGEYGWFDPAPALLHPPITMVTEPTLLELSLGKGIGVAPGAKWAACRWMCFLSLLSIRSSRLWRLLCLPHSC</sequence>
<dbReference type="Gene3D" id="3.40.50.200">
    <property type="entry name" value="Peptidase S8/S53 domain"/>
    <property type="match status" value="1"/>
</dbReference>
<organism evidence="1 2">
    <name type="scientific">Orchesella cincta</name>
    <name type="common">Springtail</name>
    <name type="synonym">Podura cincta</name>
    <dbReference type="NCBI Taxonomy" id="48709"/>
    <lineage>
        <taxon>Eukaryota</taxon>
        <taxon>Metazoa</taxon>
        <taxon>Ecdysozoa</taxon>
        <taxon>Arthropoda</taxon>
        <taxon>Hexapoda</taxon>
        <taxon>Collembola</taxon>
        <taxon>Entomobryomorpha</taxon>
        <taxon>Entomobryoidea</taxon>
        <taxon>Orchesellidae</taxon>
        <taxon>Orchesellinae</taxon>
        <taxon>Orchesella</taxon>
    </lineage>
</organism>
<dbReference type="AlphaFoldDB" id="A0A1D2MKH0"/>
<comment type="caution">
    <text evidence="1">The sequence shown here is derived from an EMBL/GenBank/DDBJ whole genome shotgun (WGS) entry which is preliminary data.</text>
</comment>
<dbReference type="SUPFAM" id="SSF52743">
    <property type="entry name" value="Subtilisin-like"/>
    <property type="match status" value="1"/>
</dbReference>
<reference evidence="1 2" key="1">
    <citation type="journal article" date="2016" name="Genome Biol. Evol.">
        <title>Gene Family Evolution Reflects Adaptation to Soil Environmental Stressors in the Genome of the Collembolan Orchesella cincta.</title>
        <authorList>
            <person name="Faddeeva-Vakhrusheva A."/>
            <person name="Derks M.F."/>
            <person name="Anvar S.Y."/>
            <person name="Agamennone V."/>
            <person name="Suring W."/>
            <person name="Smit S."/>
            <person name="van Straalen N.M."/>
            <person name="Roelofs D."/>
        </authorList>
    </citation>
    <scope>NUCLEOTIDE SEQUENCE [LARGE SCALE GENOMIC DNA]</scope>
    <source>
        <tissue evidence="1">Mixed pool</tissue>
    </source>
</reference>
<dbReference type="EMBL" id="LJIJ01000964">
    <property type="protein sequence ID" value="ODM93519.1"/>
    <property type="molecule type" value="Genomic_DNA"/>
</dbReference>